<dbReference type="RefSeq" id="WP_083000035.1">
    <property type="nucleotide sequence ID" value="NZ_AP022591.1"/>
</dbReference>
<sequence length="385" mass="41526">MPSLVERAERGAGRLRLDRESALALAKAAVSSTIAWVLATEVFGGAHATFAAFSALLLVGMTIADSVAMAVRYTAAMLVGIGLVGGAVWLWGVQLWLFPVMLIVALAIGRWHRLGKQGTNVAVAVIFAYGAFVLPSGNSSAGSPLPSIAGMVLLGATVALVVTLVIAPPLRYRSARYAVESVSGSMVELLSDMTDGLVDGDVSIQSARDWRWRAEALPNKAAQARHTLDHAVRTTKLNPRRLLVRSDTGIAGHRVTLHALERIAEELRWVTTGLARAVERDESGSQHDEFLRRYGTLLEAVRDAVAAAGAMHTVADFGDEPLTEEARRCTSAFDDLTAHVRNRELDRPTQWAIYGGLYTDAQRLCEEIDSARDAYSDPSVRTVSR</sequence>
<reference evidence="1 2" key="1">
    <citation type="journal article" date="2019" name="Emerg. Microbes Infect.">
        <title>Comprehensive subspecies identification of 175 nontuberculous mycobacteria species based on 7547 genomic profiles.</title>
        <authorList>
            <person name="Matsumoto Y."/>
            <person name="Kinjo T."/>
            <person name="Motooka D."/>
            <person name="Nabeya D."/>
            <person name="Jung N."/>
            <person name="Uechi K."/>
            <person name="Horii T."/>
            <person name="Iida T."/>
            <person name="Fujita J."/>
            <person name="Nakamura S."/>
        </authorList>
    </citation>
    <scope>NUCLEOTIDE SEQUENCE [LARGE SCALE GENOMIC DNA]</scope>
    <source>
        <strain evidence="1 2">JCM 18439</strain>
    </source>
</reference>
<keyword evidence="2" id="KW-1185">Reference proteome</keyword>
<evidence type="ECO:0000313" key="1">
    <source>
        <dbReference type="EMBL" id="BBY44804.1"/>
    </source>
</evidence>
<proteinExistence type="predicted"/>
<dbReference type="EMBL" id="AP022591">
    <property type="protein sequence ID" value="BBY44804.1"/>
    <property type="molecule type" value="Genomic_DNA"/>
</dbReference>
<dbReference type="Proteomes" id="UP000466431">
    <property type="component" value="Chromosome"/>
</dbReference>
<evidence type="ECO:0000313" key="2">
    <source>
        <dbReference type="Proteomes" id="UP000466431"/>
    </source>
</evidence>
<accession>A0A1X0C2U3</accession>
<dbReference type="AlphaFoldDB" id="A0A1X0C2U3"/>
<organism evidence="1 2">
    <name type="scientific">Mycolicibacterium celeriflavum</name>
    <name type="common">Mycobacterium celeriflavum</name>
    <dbReference type="NCBI Taxonomy" id="1249101"/>
    <lineage>
        <taxon>Bacteria</taxon>
        <taxon>Bacillati</taxon>
        <taxon>Actinomycetota</taxon>
        <taxon>Actinomycetes</taxon>
        <taxon>Mycobacteriales</taxon>
        <taxon>Mycobacteriaceae</taxon>
        <taxon>Mycolicibacterium</taxon>
    </lineage>
</organism>
<dbReference type="KEGG" id="mcee:MCEL_30990"/>
<dbReference type="STRING" id="1249101.BST21_01950"/>
<name>A0A1X0C2U3_MYCCF</name>
<gene>
    <name evidence="1" type="ORF">MCEL_30990</name>
</gene>
<protein>
    <submittedName>
        <fullName evidence="1">Uncharacterized protein</fullName>
    </submittedName>
</protein>